<dbReference type="AlphaFoldDB" id="K0SDG2"/>
<protein>
    <submittedName>
        <fullName evidence="2">Uncharacterized protein</fullName>
    </submittedName>
</protein>
<name>K0SDG2_THAOC</name>
<dbReference type="Proteomes" id="UP000266841">
    <property type="component" value="Unassembled WGS sequence"/>
</dbReference>
<keyword evidence="3" id="KW-1185">Reference proteome</keyword>
<sequence>MRYADNYCKWTALYGGQWCVTNGQAPYLQLQDQAPACGLGTGPYPRVRVQATERTERREKTGEGRKMTKAEADKHKVPETKNTEEGSARRNITRKHDHDPHKKEKKQGGGGGGKGKWDPINDGSLDDE</sequence>
<evidence type="ECO:0000313" key="3">
    <source>
        <dbReference type="Proteomes" id="UP000266841"/>
    </source>
</evidence>
<accession>K0SDG2</accession>
<dbReference type="eggNOG" id="ENOG502R98J">
    <property type="taxonomic scope" value="Eukaryota"/>
</dbReference>
<feature type="compositionally biased region" description="Basic and acidic residues" evidence="1">
    <location>
        <begin position="51"/>
        <end position="102"/>
    </location>
</feature>
<dbReference type="EMBL" id="AGNL01017610">
    <property type="protein sequence ID" value="EJK64128.1"/>
    <property type="molecule type" value="Genomic_DNA"/>
</dbReference>
<evidence type="ECO:0000256" key="1">
    <source>
        <dbReference type="SAM" id="MobiDB-lite"/>
    </source>
</evidence>
<proteinExistence type="predicted"/>
<organism evidence="2 3">
    <name type="scientific">Thalassiosira oceanica</name>
    <name type="common">Marine diatom</name>
    <dbReference type="NCBI Taxonomy" id="159749"/>
    <lineage>
        <taxon>Eukaryota</taxon>
        <taxon>Sar</taxon>
        <taxon>Stramenopiles</taxon>
        <taxon>Ochrophyta</taxon>
        <taxon>Bacillariophyta</taxon>
        <taxon>Coscinodiscophyceae</taxon>
        <taxon>Thalassiosirophycidae</taxon>
        <taxon>Thalassiosirales</taxon>
        <taxon>Thalassiosiraceae</taxon>
        <taxon>Thalassiosira</taxon>
    </lineage>
</organism>
<reference evidence="2 3" key="1">
    <citation type="journal article" date="2012" name="Genome Biol.">
        <title>Genome and low-iron response of an oceanic diatom adapted to chronic iron limitation.</title>
        <authorList>
            <person name="Lommer M."/>
            <person name="Specht M."/>
            <person name="Roy A.S."/>
            <person name="Kraemer L."/>
            <person name="Andreson R."/>
            <person name="Gutowska M.A."/>
            <person name="Wolf J."/>
            <person name="Bergner S.V."/>
            <person name="Schilhabel M.B."/>
            <person name="Klostermeier U.C."/>
            <person name="Beiko R.G."/>
            <person name="Rosenstiel P."/>
            <person name="Hippler M."/>
            <person name="Laroche J."/>
        </authorList>
    </citation>
    <scope>NUCLEOTIDE SEQUENCE [LARGE SCALE GENOMIC DNA]</scope>
    <source>
        <strain evidence="2 3">CCMP1005</strain>
    </source>
</reference>
<feature type="region of interest" description="Disordered" evidence="1">
    <location>
        <begin position="38"/>
        <end position="128"/>
    </location>
</feature>
<comment type="caution">
    <text evidence="2">The sequence shown here is derived from an EMBL/GenBank/DDBJ whole genome shotgun (WGS) entry which is preliminary data.</text>
</comment>
<evidence type="ECO:0000313" key="2">
    <source>
        <dbReference type="EMBL" id="EJK64128.1"/>
    </source>
</evidence>
<gene>
    <name evidence="2" type="ORF">THAOC_15168</name>
</gene>